<dbReference type="EMBL" id="GECU01009798">
    <property type="protein sequence ID" value="JAS97908.1"/>
    <property type="molecule type" value="Transcribed_RNA"/>
</dbReference>
<proteinExistence type="predicted"/>
<gene>
    <name evidence="2" type="ORF">g.55966</name>
</gene>
<reference evidence="2" key="1">
    <citation type="submission" date="2015-11" db="EMBL/GenBank/DDBJ databases">
        <title>De novo transcriptome assembly of four potential Pierce s Disease insect vectors from Arizona vineyards.</title>
        <authorList>
            <person name="Tassone E.E."/>
        </authorList>
    </citation>
    <scope>NUCLEOTIDE SEQUENCE</scope>
</reference>
<feature type="non-terminal residue" evidence="2">
    <location>
        <position position="1"/>
    </location>
</feature>
<evidence type="ECO:0000313" key="2">
    <source>
        <dbReference type="EMBL" id="JAS97908.1"/>
    </source>
</evidence>
<feature type="compositionally biased region" description="Polar residues" evidence="1">
    <location>
        <begin position="106"/>
        <end position="133"/>
    </location>
</feature>
<evidence type="ECO:0000256" key="1">
    <source>
        <dbReference type="SAM" id="MobiDB-lite"/>
    </source>
</evidence>
<protein>
    <submittedName>
        <fullName evidence="2">Uncharacterized protein</fullName>
    </submittedName>
</protein>
<accession>A0A1B6JFI9</accession>
<dbReference type="AlphaFoldDB" id="A0A1B6JFI9"/>
<feature type="compositionally biased region" description="Low complexity" evidence="1">
    <location>
        <begin position="92"/>
        <end position="105"/>
    </location>
</feature>
<organism evidence="2">
    <name type="scientific">Homalodisca liturata</name>
    <dbReference type="NCBI Taxonomy" id="320908"/>
    <lineage>
        <taxon>Eukaryota</taxon>
        <taxon>Metazoa</taxon>
        <taxon>Ecdysozoa</taxon>
        <taxon>Arthropoda</taxon>
        <taxon>Hexapoda</taxon>
        <taxon>Insecta</taxon>
        <taxon>Pterygota</taxon>
        <taxon>Neoptera</taxon>
        <taxon>Paraneoptera</taxon>
        <taxon>Hemiptera</taxon>
        <taxon>Auchenorrhyncha</taxon>
        <taxon>Membracoidea</taxon>
        <taxon>Cicadellidae</taxon>
        <taxon>Cicadellinae</taxon>
        <taxon>Proconiini</taxon>
        <taxon>Homalodisca</taxon>
    </lineage>
</organism>
<name>A0A1B6JFI9_9HEMI</name>
<sequence>NRSLDNISDVSKEDRFAGWVPLPGMRKCKSDFYLSRDGEWKMVNGKDDFKDAFSEEIRVYNLSERQTECYKEILEAVVSSTSTSECGCDNDSVSPKSTDSSSISSGTLTLKPTSNKENCEINSNNQNKTLTSKLSAEERDKALKELDEIVSGSFLKKISDFGQG</sequence>
<feature type="non-terminal residue" evidence="2">
    <location>
        <position position="164"/>
    </location>
</feature>
<feature type="region of interest" description="Disordered" evidence="1">
    <location>
        <begin position="82"/>
        <end position="133"/>
    </location>
</feature>